<keyword evidence="2" id="KW-1185">Reference proteome</keyword>
<protein>
    <recommendedName>
        <fullName evidence="3">T9SS type B sorting domain-containing protein</fullName>
    </recommendedName>
</protein>
<dbReference type="Pfam" id="PF13585">
    <property type="entry name" value="CHU_C"/>
    <property type="match status" value="1"/>
</dbReference>
<dbReference type="RefSeq" id="WP_281755592.1">
    <property type="nucleotide sequence ID" value="NZ_BRVP01000019.1"/>
</dbReference>
<evidence type="ECO:0008006" key="3">
    <source>
        <dbReference type="Google" id="ProtNLM"/>
    </source>
</evidence>
<evidence type="ECO:0000313" key="1">
    <source>
        <dbReference type="EMBL" id="GLB53549.1"/>
    </source>
</evidence>
<dbReference type="InterPro" id="IPR026341">
    <property type="entry name" value="T9SS_type_B"/>
</dbReference>
<proteinExistence type="predicted"/>
<dbReference type="EMBL" id="BRVP01000019">
    <property type="protein sequence ID" value="GLB53549.1"/>
    <property type="molecule type" value="Genomic_DNA"/>
</dbReference>
<gene>
    <name evidence="1" type="ORF">NBRC110019_25900</name>
</gene>
<dbReference type="NCBIfam" id="TIGR04131">
    <property type="entry name" value="Bac_Flav_CTERM"/>
    <property type="match status" value="1"/>
</dbReference>
<dbReference type="InterPro" id="IPR049804">
    <property type="entry name" value="Choice_anch_L"/>
</dbReference>
<evidence type="ECO:0000313" key="2">
    <source>
        <dbReference type="Proteomes" id="UP001143545"/>
    </source>
</evidence>
<comment type="caution">
    <text evidence="1">The sequence shown here is derived from an EMBL/GenBank/DDBJ whole genome shotgun (WGS) entry which is preliminary data.</text>
</comment>
<sequence length="1595" mass="175135">MHAQQIVVDNNYSPEQLIENILFQGCIDVSNVNSPINGSINGLVSYGYFESSSSNFPFSNGIVLTTGNVLDAGNTLNSDYLNRGETDWGTDSDLESVLGVSNTLNATVLEFDIISASNQINFNYILASEEYLNDYPCNYSDSFGFLIKPTGSSGSYNNITLVPGTTTNVSTQTIRPQIVGFCNSENEQYFEGYNLGDTNYNGRTTVLTATAAIQPNTSYHIKLIIADQFDENFDSAVFIQGNTFSADIDLGGTLSTCSGSIALDTGIDNPQATFEWSYNGTSLSDTTSEIVAGQSGTYNVIATIPYANSQCVIEDTVEVTVNGNEIASAVTDYELCEETEGSNTATFNLSSKDPEIEGSVSFLNPTISYYPTALDAENETNEIFNAITNSSNPQTVYVKLQDPTSSCVAYNSFDLIVNELPNITQPDTLVACGAENATTAIFDLSIASNQAIGTNSYELTYFETINEAENNINPIDELYTSSPKTVYIKATDTNTGCSNIIAVSLDINYGPQLLISAYDADACDSDSNGFTIFSLTDYTQYFVQNPTDYTFEFYTTAADAASGTNTISNPDTFSNTVQDIQVIYVKVIDPITGCSTIAQINLYSSMIVSETQTNIYYTCDDVSNDGVEEFNLAAIEAYILNNLSDTNVIFYENMSDLNNNTGALDETIPYINTQNPQTLYILIEKNGLCSYVEDIVLKVNPYFEATSIGDQTFCDTDSDGFTSINLADNYTNSIINGNNYTVAYYLSENDATNWTNPITVLNNTSNPQTVWAVVRDETGFCSDIISFDILIETAPETTPVDDIFICDDNNDGFYNVNLSNLSTQLLNNNTTNASVEFYPSEADAVNSSNIITTPDNYNTQSATVYAKCINDTTGCYNIQTINVIVIYFEALTSNNNSFTVCESDSDGVEGIFFEDYDNAIVQNNSDIEVLYFTNITDAENNTNAIDKTTAFFNSSNPQEIYIRRQGIGLNDCYTVDLITFTVSSNPVYTDPKGIFLCDDISNDGVELFDLTTAYDTATLNNSDITITYYTSQNNALNNINPISDTDSYENTTNPQTIYSRIETNQGCFDVTSFELNVVLVGLINEPSPISYCDTDENGYEIVDLTSDDVEVLMIRQNDINLSYYATENDAQNLTNPIANPTNYTVNNTTDGSATIIYIVATNTVSNCSLYVPLEITVYSLPEFNDDSLTFNICREDITHLNLPSLNELVIDNSDDYELTYYETYADADAETNALPNDIVLTNSTANLFVKATGIISGCSSIEEITVIVHPTPGPYTLTNLEECADDTSVHQMDITSGVPQNILDDANLTISYYTSQTDAETAENAIEHPANTTTYDGLIIYTRFENNTTGCYSVSTFSITLNRTPTIPLENKYVICSIDNSITVDAYTGYPDDIYEWSNGDSTSYLEISEPGVYSVTVTAISGCSNVKYFGVNVSESAQLVDIQATSFTDNNTITVSVTGSGSYVFSLDGETYQESNLFENVEIGYHTVEIIDLNGCDSIIAQDVVVLGFPKYFTPNGDGINDTWNIFGFETLEHSTIFIFDRYGKLLKVINPGDDGWDGTFNGNDLYSNDYWFEANIKDTDDPFVYRGHFSLIR</sequence>
<organism evidence="1 2">
    <name type="scientific">Neptunitalea chrysea</name>
    <dbReference type="NCBI Taxonomy" id="1647581"/>
    <lineage>
        <taxon>Bacteria</taxon>
        <taxon>Pseudomonadati</taxon>
        <taxon>Bacteroidota</taxon>
        <taxon>Flavobacteriia</taxon>
        <taxon>Flavobacteriales</taxon>
        <taxon>Flavobacteriaceae</taxon>
        <taxon>Neptunitalea</taxon>
    </lineage>
</organism>
<dbReference type="Proteomes" id="UP001143545">
    <property type="component" value="Unassembled WGS sequence"/>
</dbReference>
<dbReference type="NCBIfam" id="NF038133">
    <property type="entry name" value="choice_anch_L"/>
    <property type="match status" value="1"/>
</dbReference>
<accession>A0A9W6B8Q4</accession>
<reference evidence="1" key="1">
    <citation type="submission" date="2022-07" db="EMBL/GenBank/DDBJ databases">
        <title>Taxonomy of Novel Oxalotrophic and Methylotrophic Bacteria.</title>
        <authorList>
            <person name="Sahin N."/>
            <person name="Tani A."/>
        </authorList>
    </citation>
    <scope>NUCLEOTIDE SEQUENCE</scope>
    <source>
        <strain evidence="1">AM327</strain>
    </source>
</reference>
<name>A0A9W6B8Q4_9FLAO</name>